<organism evidence="2 3">
    <name type="scientific">Olea europaea subsp. europaea</name>
    <dbReference type="NCBI Taxonomy" id="158383"/>
    <lineage>
        <taxon>Eukaryota</taxon>
        <taxon>Viridiplantae</taxon>
        <taxon>Streptophyta</taxon>
        <taxon>Embryophyta</taxon>
        <taxon>Tracheophyta</taxon>
        <taxon>Spermatophyta</taxon>
        <taxon>Magnoliopsida</taxon>
        <taxon>eudicotyledons</taxon>
        <taxon>Gunneridae</taxon>
        <taxon>Pentapetalae</taxon>
        <taxon>asterids</taxon>
        <taxon>lamiids</taxon>
        <taxon>Lamiales</taxon>
        <taxon>Oleaceae</taxon>
        <taxon>Oleeae</taxon>
        <taxon>Olea</taxon>
    </lineage>
</organism>
<comment type="caution">
    <text evidence="2">The sequence shown here is derived from an EMBL/GenBank/DDBJ whole genome shotgun (WGS) entry which is preliminary data.</text>
</comment>
<evidence type="ECO:0000256" key="1">
    <source>
        <dbReference type="SAM" id="MobiDB-lite"/>
    </source>
</evidence>
<feature type="region of interest" description="Disordered" evidence="1">
    <location>
        <begin position="1"/>
        <end position="68"/>
    </location>
</feature>
<dbReference type="Gramene" id="OE9A066678T1">
    <property type="protein sequence ID" value="OE9A066678C1"/>
    <property type="gene ID" value="OE9A066678"/>
</dbReference>
<accession>A0A8S0VEN2</accession>
<dbReference type="AlphaFoldDB" id="A0A8S0VEN2"/>
<reference evidence="2 3" key="1">
    <citation type="submission" date="2019-12" db="EMBL/GenBank/DDBJ databases">
        <authorList>
            <person name="Alioto T."/>
            <person name="Alioto T."/>
            <person name="Gomez Garrido J."/>
        </authorList>
    </citation>
    <scope>NUCLEOTIDE SEQUENCE [LARGE SCALE GENOMIC DNA]</scope>
</reference>
<name>A0A8S0VEN2_OLEEU</name>
<dbReference type="EMBL" id="CACTIH010009304">
    <property type="protein sequence ID" value="CAA3029346.1"/>
    <property type="molecule type" value="Genomic_DNA"/>
</dbReference>
<sequence>MGKDKAPSLEESSILSALHKGTVNPPSAPSDRGNSVVIPHGNLFSRQLGNVGNIVGRKKSTPSPGDGH</sequence>
<evidence type="ECO:0000313" key="3">
    <source>
        <dbReference type="Proteomes" id="UP000594638"/>
    </source>
</evidence>
<proteinExistence type="predicted"/>
<gene>
    <name evidence="2" type="ORF">OLEA9_A066678</name>
</gene>
<protein>
    <submittedName>
        <fullName evidence="2">Uncharacterized protein</fullName>
    </submittedName>
</protein>
<dbReference type="Proteomes" id="UP000594638">
    <property type="component" value="Unassembled WGS sequence"/>
</dbReference>
<evidence type="ECO:0000313" key="2">
    <source>
        <dbReference type="EMBL" id="CAA3029346.1"/>
    </source>
</evidence>
<keyword evidence="3" id="KW-1185">Reference proteome</keyword>